<evidence type="ECO:0000313" key="7">
    <source>
        <dbReference type="Proteomes" id="UP000247150"/>
    </source>
</evidence>
<dbReference type="Gene3D" id="3.40.190.290">
    <property type="match status" value="1"/>
</dbReference>
<dbReference type="Pfam" id="PF03466">
    <property type="entry name" value="LysR_substrate"/>
    <property type="match status" value="1"/>
</dbReference>
<comment type="caution">
    <text evidence="6">The sequence shown here is derived from an EMBL/GenBank/DDBJ whole genome shotgun (WGS) entry which is preliminary data.</text>
</comment>
<dbReference type="GO" id="GO:0003700">
    <property type="term" value="F:DNA-binding transcription factor activity"/>
    <property type="evidence" value="ECO:0007669"/>
    <property type="project" value="InterPro"/>
</dbReference>
<dbReference type="Proteomes" id="UP000247150">
    <property type="component" value="Unassembled WGS sequence"/>
</dbReference>
<evidence type="ECO:0000259" key="5">
    <source>
        <dbReference type="PROSITE" id="PS50931"/>
    </source>
</evidence>
<dbReference type="OrthoDB" id="63123at2"/>
<dbReference type="EMBL" id="QGTW01000009">
    <property type="protein sequence ID" value="PWW26884.1"/>
    <property type="molecule type" value="Genomic_DNA"/>
</dbReference>
<dbReference type="PROSITE" id="PS50931">
    <property type="entry name" value="HTH_LYSR"/>
    <property type="match status" value="1"/>
</dbReference>
<evidence type="ECO:0000256" key="4">
    <source>
        <dbReference type="ARBA" id="ARBA00023163"/>
    </source>
</evidence>
<keyword evidence="3 6" id="KW-0238">DNA-binding</keyword>
<feature type="domain" description="HTH lysR-type" evidence="5">
    <location>
        <begin position="1"/>
        <end position="60"/>
    </location>
</feature>
<evidence type="ECO:0000256" key="1">
    <source>
        <dbReference type="ARBA" id="ARBA00009437"/>
    </source>
</evidence>
<dbReference type="SUPFAM" id="SSF53850">
    <property type="entry name" value="Periplasmic binding protein-like II"/>
    <property type="match status" value="1"/>
</dbReference>
<dbReference type="InterPro" id="IPR005119">
    <property type="entry name" value="LysR_subst-bd"/>
</dbReference>
<keyword evidence="4" id="KW-0804">Transcription</keyword>
<dbReference type="PANTHER" id="PTHR30126:SF40">
    <property type="entry name" value="HTH-TYPE TRANSCRIPTIONAL REGULATOR GLTR"/>
    <property type="match status" value="1"/>
</dbReference>
<organism evidence="6 7">
    <name type="scientific">Cytobacillus oceanisediminis</name>
    <dbReference type="NCBI Taxonomy" id="665099"/>
    <lineage>
        <taxon>Bacteria</taxon>
        <taxon>Bacillati</taxon>
        <taxon>Bacillota</taxon>
        <taxon>Bacilli</taxon>
        <taxon>Bacillales</taxon>
        <taxon>Bacillaceae</taxon>
        <taxon>Cytobacillus</taxon>
    </lineage>
</organism>
<evidence type="ECO:0000313" key="6">
    <source>
        <dbReference type="EMBL" id="PWW26884.1"/>
    </source>
</evidence>
<comment type="similarity">
    <text evidence="1">Belongs to the LysR transcriptional regulatory family.</text>
</comment>
<dbReference type="SUPFAM" id="SSF46785">
    <property type="entry name" value="Winged helix' DNA-binding domain"/>
    <property type="match status" value="1"/>
</dbReference>
<dbReference type="InterPro" id="IPR000847">
    <property type="entry name" value="LysR_HTH_N"/>
</dbReference>
<keyword evidence="2" id="KW-0805">Transcription regulation</keyword>
<dbReference type="InterPro" id="IPR036390">
    <property type="entry name" value="WH_DNA-bd_sf"/>
</dbReference>
<dbReference type="PRINTS" id="PR00039">
    <property type="entry name" value="HTHLYSR"/>
</dbReference>
<dbReference type="Gene3D" id="1.10.10.10">
    <property type="entry name" value="Winged helix-like DNA-binding domain superfamily/Winged helix DNA-binding domain"/>
    <property type="match status" value="1"/>
</dbReference>
<evidence type="ECO:0000256" key="2">
    <source>
        <dbReference type="ARBA" id="ARBA00023015"/>
    </source>
</evidence>
<protein>
    <submittedName>
        <fullName evidence="6">DNA-binding transcriptional LysR family regulator</fullName>
    </submittedName>
</protein>
<evidence type="ECO:0000256" key="3">
    <source>
        <dbReference type="ARBA" id="ARBA00023125"/>
    </source>
</evidence>
<dbReference type="GO" id="GO:0000976">
    <property type="term" value="F:transcription cis-regulatory region binding"/>
    <property type="evidence" value="ECO:0007669"/>
    <property type="project" value="TreeGrafter"/>
</dbReference>
<dbReference type="AlphaFoldDB" id="A0A2V2ZSB9"/>
<sequence length="299" mass="34801">MNYKLLETFAVLTKTLNVTKTAEKLYLSQSTVSYRLKALEDELGVMLVERDRGFKNIKLTAHGKAFMSIALDWENINDKIKNFSSFSSLKTVSIGVVDSVNNYLFSNIYKEIFNNPYVQLTIKTQHTDEIYEQIAARIIDVGFVLHHIPINQIECKQILDEKMVLVTKCTHLGNSKSVDPQKLNPEKQIFLNWGDQYLKWHNKYFQQELNPKLVTDSTLLSFDLLDQDSWLIVPLSAAHSLKEKFRDIYIVPFNENPPHRAIYMITNKTPLYSNREAIEDFKALVDKHMDAHRIWQDNQ</sequence>
<dbReference type="PANTHER" id="PTHR30126">
    <property type="entry name" value="HTH-TYPE TRANSCRIPTIONAL REGULATOR"/>
    <property type="match status" value="1"/>
</dbReference>
<dbReference type="CDD" id="cd05466">
    <property type="entry name" value="PBP2_LTTR_substrate"/>
    <property type="match status" value="1"/>
</dbReference>
<accession>A0A2V2ZSB9</accession>
<proteinExistence type="inferred from homology"/>
<name>A0A2V2ZSB9_9BACI</name>
<dbReference type="InterPro" id="IPR036388">
    <property type="entry name" value="WH-like_DNA-bd_sf"/>
</dbReference>
<dbReference type="RefSeq" id="WP_110065846.1">
    <property type="nucleotide sequence ID" value="NZ_QGTW01000009.1"/>
</dbReference>
<reference evidence="6 7" key="1">
    <citation type="submission" date="2018-05" db="EMBL/GenBank/DDBJ databases">
        <title>Freshwater and sediment microbial communities from various areas in North America, analyzing microbe dynamics in response to fracking.</title>
        <authorList>
            <person name="Lamendella R."/>
        </authorList>
    </citation>
    <scope>NUCLEOTIDE SEQUENCE [LARGE SCALE GENOMIC DNA]</scope>
    <source>
        <strain evidence="6 7">15_TX</strain>
    </source>
</reference>
<gene>
    <name evidence="6" type="ORF">DFO73_10948</name>
</gene>
<dbReference type="Pfam" id="PF00126">
    <property type="entry name" value="HTH_1"/>
    <property type="match status" value="1"/>
</dbReference>